<dbReference type="Proteomes" id="UP000005408">
    <property type="component" value="Unassembled WGS sequence"/>
</dbReference>
<dbReference type="InterPro" id="IPR052055">
    <property type="entry name" value="Hepadnavirus_pol/RT"/>
</dbReference>
<dbReference type="InterPro" id="IPR043128">
    <property type="entry name" value="Rev_trsase/Diguanyl_cyclase"/>
</dbReference>
<proteinExistence type="predicted"/>
<keyword evidence="3" id="KW-1185">Reference proteome</keyword>
<feature type="region of interest" description="Disordered" evidence="1">
    <location>
        <begin position="30"/>
        <end position="51"/>
    </location>
</feature>
<dbReference type="Gene3D" id="3.30.70.270">
    <property type="match status" value="1"/>
</dbReference>
<evidence type="ECO:0000256" key="1">
    <source>
        <dbReference type="SAM" id="MobiDB-lite"/>
    </source>
</evidence>
<evidence type="ECO:0000313" key="3">
    <source>
        <dbReference type="Proteomes" id="UP000005408"/>
    </source>
</evidence>
<feature type="compositionally biased region" description="Basic residues" evidence="1">
    <location>
        <begin position="30"/>
        <end position="41"/>
    </location>
</feature>
<dbReference type="PANTHER" id="PTHR33050">
    <property type="entry name" value="REVERSE TRANSCRIPTASE DOMAIN-CONTAINING PROTEIN"/>
    <property type="match status" value="1"/>
</dbReference>
<sequence>MVGYWIYMHGYSFLQHDAKTKSWCEKKKSRFGGKKGAKSKKNQSSDHQEENLVERVTQAVLEALKDRAVPAILDRSESPQSLDGESDSEITFKEIERSNDEYATSEPIDILTWSIPISAMVSQKLKQKIWQDQFIDLAVLLPNNLVPGPDSSNYTFKLEKNDNISVSSCCRPRDPNKKASSPFAPFVEGLDKDQLLQTNYQEVFAGLTIEREVASLSAANFSTSVQNVRKTTLKQNAETKQSLRTKVSTPLWEQQNNNEIVTPGCLMTKTDIESAFCILPVCREDHELLFQWDGCFYFDKCLPMGCASSCSIFENFSSGLEWIGRVKGQIPHIVHVLDDFLFIGPPGSDICNQSLVVFRLICESLGVYLKEEKTFQANTKLVFLCIEIDTVAMEIRLPEEKLFKRFLKVSLDSEDEPTAIPSHLLQLSKTQLLP</sequence>
<protein>
    <recommendedName>
        <fullName evidence="4">Reverse transcriptase domain-containing protein</fullName>
    </recommendedName>
</protein>
<organism evidence="2 3">
    <name type="scientific">Magallana gigas</name>
    <name type="common">Pacific oyster</name>
    <name type="synonym">Crassostrea gigas</name>
    <dbReference type="NCBI Taxonomy" id="29159"/>
    <lineage>
        <taxon>Eukaryota</taxon>
        <taxon>Metazoa</taxon>
        <taxon>Spiralia</taxon>
        <taxon>Lophotrochozoa</taxon>
        <taxon>Mollusca</taxon>
        <taxon>Bivalvia</taxon>
        <taxon>Autobranchia</taxon>
        <taxon>Pteriomorphia</taxon>
        <taxon>Ostreida</taxon>
        <taxon>Ostreoidea</taxon>
        <taxon>Ostreidae</taxon>
        <taxon>Magallana</taxon>
    </lineage>
</organism>
<dbReference type="InterPro" id="IPR043502">
    <property type="entry name" value="DNA/RNA_pol_sf"/>
</dbReference>
<dbReference type="PANTHER" id="PTHR33050:SF8">
    <property type="entry name" value="REVERSE TRANSCRIPTASE DOMAIN-CONTAINING PROTEIN"/>
    <property type="match status" value="1"/>
</dbReference>
<dbReference type="SUPFAM" id="SSF56672">
    <property type="entry name" value="DNA/RNA polymerases"/>
    <property type="match status" value="1"/>
</dbReference>
<dbReference type="EnsemblMetazoa" id="G30329.1">
    <property type="protein sequence ID" value="G30329.1:cds"/>
    <property type="gene ID" value="G30329"/>
</dbReference>
<reference evidence="2" key="1">
    <citation type="submission" date="2022-08" db="UniProtKB">
        <authorList>
            <consortium name="EnsemblMetazoa"/>
        </authorList>
    </citation>
    <scope>IDENTIFICATION</scope>
    <source>
        <strain evidence="2">05x7-T-G4-1.051#20</strain>
    </source>
</reference>
<accession>A0A8W8M2W2</accession>
<evidence type="ECO:0008006" key="4">
    <source>
        <dbReference type="Google" id="ProtNLM"/>
    </source>
</evidence>
<name>A0A8W8M2W2_MAGGI</name>
<dbReference type="AlphaFoldDB" id="A0A8W8M2W2"/>
<evidence type="ECO:0000313" key="2">
    <source>
        <dbReference type="EnsemblMetazoa" id="G30329.1:cds"/>
    </source>
</evidence>
<dbReference type="Gene3D" id="3.10.10.10">
    <property type="entry name" value="HIV Type 1 Reverse Transcriptase, subunit A, domain 1"/>
    <property type="match status" value="1"/>
</dbReference>